<comment type="caution">
    <text evidence="4">The sequence shown here is derived from an EMBL/GenBank/DDBJ whole genome shotgun (WGS) entry which is preliminary data.</text>
</comment>
<evidence type="ECO:0000313" key="1">
    <source>
        <dbReference type="EMBL" id="CAF4543123.1"/>
    </source>
</evidence>
<dbReference type="Proteomes" id="UP000681720">
    <property type="component" value="Unassembled WGS sequence"/>
</dbReference>
<accession>A0A8S3ACF9</accession>
<organism evidence="4 7">
    <name type="scientific">Rotaria magnacalcarata</name>
    <dbReference type="NCBI Taxonomy" id="392030"/>
    <lineage>
        <taxon>Eukaryota</taxon>
        <taxon>Metazoa</taxon>
        <taxon>Spiralia</taxon>
        <taxon>Gnathifera</taxon>
        <taxon>Rotifera</taxon>
        <taxon>Eurotatoria</taxon>
        <taxon>Bdelloidea</taxon>
        <taxon>Philodinida</taxon>
        <taxon>Philodinidae</taxon>
        <taxon>Rotaria</taxon>
    </lineage>
</organism>
<dbReference type="EMBL" id="CAJOBI010127829">
    <property type="protein sequence ID" value="CAF4709825.1"/>
    <property type="molecule type" value="Genomic_DNA"/>
</dbReference>
<proteinExistence type="predicted"/>
<evidence type="ECO:0000313" key="6">
    <source>
        <dbReference type="EMBL" id="CAF4976874.1"/>
    </source>
</evidence>
<evidence type="ECO:0000313" key="5">
    <source>
        <dbReference type="EMBL" id="CAF4967545.1"/>
    </source>
</evidence>
<evidence type="ECO:0000313" key="4">
    <source>
        <dbReference type="EMBL" id="CAF4709825.1"/>
    </source>
</evidence>
<dbReference type="Proteomes" id="UP000676336">
    <property type="component" value="Unassembled WGS sequence"/>
</dbReference>
<feature type="non-terminal residue" evidence="4">
    <location>
        <position position="63"/>
    </location>
</feature>
<evidence type="ECO:0000313" key="7">
    <source>
        <dbReference type="Proteomes" id="UP000676336"/>
    </source>
</evidence>
<evidence type="ECO:0000313" key="2">
    <source>
        <dbReference type="EMBL" id="CAF4592464.1"/>
    </source>
</evidence>
<dbReference type="AlphaFoldDB" id="A0A8S3ACF9"/>
<reference evidence="4" key="1">
    <citation type="submission" date="2021-02" db="EMBL/GenBank/DDBJ databases">
        <authorList>
            <person name="Nowell W R."/>
        </authorList>
    </citation>
    <scope>NUCLEOTIDE SEQUENCE</scope>
</reference>
<name>A0A8S3ACF9_9BILA</name>
<dbReference type="EMBL" id="CAJOBH010096573">
    <property type="protein sequence ID" value="CAF4592464.1"/>
    <property type="molecule type" value="Genomic_DNA"/>
</dbReference>
<sequence length="63" mass="6940">ADHGCTYIPYSELKDIPNLTTLAEGGTIDDESMPSFLKSTVQPTRVDVPPMMHQQSIQPLVQP</sequence>
<dbReference type="EMBL" id="CAJOBJ010198729">
    <property type="protein sequence ID" value="CAF4976874.1"/>
    <property type="molecule type" value="Genomic_DNA"/>
</dbReference>
<evidence type="ECO:0000313" key="3">
    <source>
        <dbReference type="EMBL" id="CAF4625255.1"/>
    </source>
</evidence>
<dbReference type="EMBL" id="CAJOBJ010109669">
    <property type="protein sequence ID" value="CAF4625255.1"/>
    <property type="molecule type" value="Genomic_DNA"/>
</dbReference>
<dbReference type="EMBL" id="CAJOBI010193042">
    <property type="protein sequence ID" value="CAF4967545.1"/>
    <property type="molecule type" value="Genomic_DNA"/>
</dbReference>
<protein>
    <submittedName>
        <fullName evidence="4">Uncharacterized protein</fullName>
    </submittedName>
</protein>
<dbReference type="EMBL" id="CAJOBH010086411">
    <property type="protein sequence ID" value="CAF4543123.1"/>
    <property type="molecule type" value="Genomic_DNA"/>
</dbReference>
<gene>
    <name evidence="1" type="ORF">BYL167_LOCUS37789</name>
    <name evidence="2" type="ORF">BYL167_LOCUS39770</name>
    <name evidence="3" type="ORF">GIL414_LOCUS39954</name>
    <name evidence="6" type="ORF">GIL414_LOCUS55778</name>
    <name evidence="4" type="ORF">SMN809_LOCUS43392</name>
    <name evidence="5" type="ORF">SMN809_LOCUS54970</name>
</gene>
<dbReference type="Proteomes" id="UP000681967">
    <property type="component" value="Unassembled WGS sequence"/>
</dbReference>
<feature type="non-terminal residue" evidence="4">
    <location>
        <position position="1"/>
    </location>
</feature>